<dbReference type="EMBL" id="MCWU01000013">
    <property type="protein sequence ID" value="PMJ68341.1"/>
    <property type="molecule type" value="Genomic_DNA"/>
</dbReference>
<dbReference type="SUPFAM" id="SSF88688">
    <property type="entry name" value="Families 57/38 glycoside transferase middle domain"/>
    <property type="match status" value="1"/>
</dbReference>
<dbReference type="InterPro" id="IPR037094">
    <property type="entry name" value="Glyco_hydro_38_cen_sf"/>
</dbReference>
<comment type="caution">
    <text evidence="6">The sequence shown here is derived from an EMBL/GenBank/DDBJ whole genome shotgun (WGS) entry which is preliminary data.</text>
</comment>
<dbReference type="SUPFAM" id="SSF88713">
    <property type="entry name" value="Glycoside hydrolase/deacetylase"/>
    <property type="match status" value="1"/>
</dbReference>
<evidence type="ECO:0000313" key="6">
    <source>
        <dbReference type="EMBL" id="PMJ68341.1"/>
    </source>
</evidence>
<dbReference type="SMART" id="SM00872">
    <property type="entry name" value="Alpha-mann_mid"/>
    <property type="match status" value="1"/>
</dbReference>
<evidence type="ECO:0000256" key="2">
    <source>
        <dbReference type="ARBA" id="ARBA00022723"/>
    </source>
</evidence>
<dbReference type="GO" id="GO:0004559">
    <property type="term" value="F:alpha-mannosidase activity"/>
    <property type="evidence" value="ECO:0007669"/>
    <property type="project" value="InterPro"/>
</dbReference>
<dbReference type="CDD" id="cd10815">
    <property type="entry name" value="GH38N_AMII_EcMngB_like"/>
    <property type="match status" value="1"/>
</dbReference>
<dbReference type="GO" id="GO:0030246">
    <property type="term" value="F:carbohydrate binding"/>
    <property type="evidence" value="ECO:0007669"/>
    <property type="project" value="InterPro"/>
</dbReference>
<gene>
    <name evidence="6" type="ORF">BCU17_00725</name>
</gene>
<dbReference type="SUPFAM" id="SSF74650">
    <property type="entry name" value="Galactose mutarotase-like"/>
    <property type="match status" value="1"/>
</dbReference>
<protein>
    <submittedName>
        <fullName evidence="6">Alpha-mannosidase</fullName>
    </submittedName>
</protein>
<evidence type="ECO:0000313" key="7">
    <source>
        <dbReference type="Proteomes" id="UP000235330"/>
    </source>
</evidence>
<dbReference type="Gene3D" id="1.20.1270.50">
    <property type="entry name" value="Glycoside hydrolase family 38, central domain"/>
    <property type="match status" value="1"/>
</dbReference>
<dbReference type="InterPro" id="IPR015341">
    <property type="entry name" value="Glyco_hydro_38_cen"/>
</dbReference>
<dbReference type="InterPro" id="IPR011013">
    <property type="entry name" value="Gal_mutarotase_sf_dom"/>
</dbReference>
<evidence type="ECO:0000256" key="4">
    <source>
        <dbReference type="ARBA" id="ARBA00023295"/>
    </source>
</evidence>
<dbReference type="GO" id="GO:0046872">
    <property type="term" value="F:metal ion binding"/>
    <property type="evidence" value="ECO:0007669"/>
    <property type="project" value="UniProtKB-KW"/>
</dbReference>
<comment type="similarity">
    <text evidence="1">Belongs to the glycosyl hydrolase 38 family.</text>
</comment>
<dbReference type="Pfam" id="PF17677">
    <property type="entry name" value="Glyco_hydro38C2"/>
    <property type="match status" value="1"/>
</dbReference>
<dbReference type="Gene3D" id="2.70.98.30">
    <property type="entry name" value="Golgi alpha-mannosidase II, domain 4"/>
    <property type="match status" value="1"/>
</dbReference>
<name>A0A2N7FGC0_VIBSP</name>
<evidence type="ECO:0000259" key="5">
    <source>
        <dbReference type="SMART" id="SM00872"/>
    </source>
</evidence>
<dbReference type="Pfam" id="PF07748">
    <property type="entry name" value="Glyco_hydro_38C"/>
    <property type="match status" value="1"/>
</dbReference>
<dbReference type="Pfam" id="PF01074">
    <property type="entry name" value="Glyco_hydro_38N"/>
    <property type="match status" value="1"/>
</dbReference>
<keyword evidence="2" id="KW-0479">Metal-binding</keyword>
<dbReference type="InterPro" id="IPR011682">
    <property type="entry name" value="Glyco_hydro_38_C"/>
</dbReference>
<dbReference type="PANTHER" id="PTHR46017">
    <property type="entry name" value="ALPHA-MANNOSIDASE 2C1"/>
    <property type="match status" value="1"/>
</dbReference>
<evidence type="ECO:0000256" key="1">
    <source>
        <dbReference type="ARBA" id="ARBA00009792"/>
    </source>
</evidence>
<dbReference type="InterPro" id="IPR041147">
    <property type="entry name" value="GH38_C"/>
</dbReference>
<organism evidence="6 7">
    <name type="scientific">Vibrio splendidus</name>
    <dbReference type="NCBI Taxonomy" id="29497"/>
    <lineage>
        <taxon>Bacteria</taxon>
        <taxon>Pseudomonadati</taxon>
        <taxon>Pseudomonadota</taxon>
        <taxon>Gammaproteobacteria</taxon>
        <taxon>Vibrionales</taxon>
        <taxon>Vibrionaceae</taxon>
        <taxon>Vibrio</taxon>
    </lineage>
</organism>
<accession>A0A2N7FGC0</accession>
<dbReference type="Pfam" id="PF09261">
    <property type="entry name" value="Alpha-mann_mid"/>
    <property type="match status" value="1"/>
</dbReference>
<dbReference type="GO" id="GO:0006013">
    <property type="term" value="P:mannose metabolic process"/>
    <property type="evidence" value="ECO:0007669"/>
    <property type="project" value="InterPro"/>
</dbReference>
<sequence>MTTSRVHITPHMHWDREWYFTTEESRILLVNNMEEIMNRLESDPEYKYYVLDGQTAVLEDYFAIKPENTERVKALVEAGKLIIGPWYSQTDTMQVSGESIVRNMMYGIRDCMKFGDAMKIGYLPDSFSMSSQLPMIYNGFDITRAMFWRGCSERHGTNKTEFLWQSNDGSEVTAQVLPLGYAIGKYLPQDEEGLRARLDKYFPVLEKPSVTKDILLPNGHDQMPIQKDIFEVMDKLREIYPDREFSMSRFEEVFEKVEAARDQLDTIKGEFNDGKYMRVHRTISSTRMDIKLIHAEIENKIVNILEPLASIAWTLGFEYHHGLIEKMWKESMKNHAHDSIGCCCSDKVHAEILNRYILADDMATNLIHFYKRKIVDHMPDREGCDKLAMFNLSPYEREEVVNTTITIRAQEFSIFDENENPVEYFIQDKRQIDPGKVDRQIVHYGNYDPFMEFDIQIKRTVPAMGFTTLHIQGNEKGAVKVAEQKDYLLENEYYRINVNDNGTLTIFDKDTEQVFDQVLRLEDGSDDGDEYDYSPSRQEWLLYSDEFPVETSIDHQGFQSVANIAFRMNVPANLVEREERTGQNGFVETQCQVVLKQGSRRIEVRMELDNQADDHRVRVLVPTPFVSETVVADNQFGCITRPTNDPAMAVWEEEKWKEAPVPVYQLMNFAALENGKAGMAIMSNGLREFEVIASQGDENRDTFALTLFRGIGVLGKEELLLRPGRPSGIKIPTPDSQVRGKLVCEFTLCGFSGNHIDANVMAQARDNVTQIECYNKIPYNAMKLNVGEQNLPMSFSLLSKQPAGAVLSVLKKAEDEDALIMRVYNPAETGSVSDSISFTQAVSSWKETSMDERVREGNLATEAFGDLSFGELSFGELASCQAKTFQIKF</sequence>
<dbReference type="InterPro" id="IPR000602">
    <property type="entry name" value="Glyco_hydro_38_N"/>
</dbReference>
<dbReference type="NCBIfam" id="NF007331">
    <property type="entry name" value="PRK09819.1"/>
    <property type="match status" value="1"/>
</dbReference>
<dbReference type="AlphaFoldDB" id="A0A2N7FGC0"/>
<dbReference type="PANTHER" id="PTHR46017:SF2">
    <property type="entry name" value="MANNOSYLGLYCERATE HYDROLASE"/>
    <property type="match status" value="1"/>
</dbReference>
<proteinExistence type="inferred from homology"/>
<dbReference type="RefSeq" id="WP_102515708.1">
    <property type="nucleotide sequence ID" value="NZ_CAWNSM010000013.1"/>
</dbReference>
<feature type="domain" description="Glycoside hydrolase family 38 central" evidence="5">
    <location>
        <begin position="278"/>
        <end position="356"/>
    </location>
</feature>
<keyword evidence="4" id="KW-0326">Glycosidase</keyword>
<evidence type="ECO:0000256" key="3">
    <source>
        <dbReference type="ARBA" id="ARBA00022801"/>
    </source>
</evidence>
<dbReference type="GO" id="GO:0009313">
    <property type="term" value="P:oligosaccharide catabolic process"/>
    <property type="evidence" value="ECO:0007669"/>
    <property type="project" value="TreeGrafter"/>
</dbReference>
<dbReference type="Proteomes" id="UP000235330">
    <property type="component" value="Unassembled WGS sequence"/>
</dbReference>
<keyword evidence="3" id="KW-0378">Hydrolase</keyword>
<reference evidence="7" key="1">
    <citation type="submission" date="2016-07" db="EMBL/GenBank/DDBJ databases">
        <title>Nontailed viruses are major unrecognized killers of bacteria in the ocean.</title>
        <authorList>
            <person name="Kauffman K."/>
            <person name="Hussain F."/>
            <person name="Yang J."/>
            <person name="Arevalo P."/>
            <person name="Brown J."/>
            <person name="Cutler M."/>
            <person name="Kelly L."/>
            <person name="Polz M.F."/>
        </authorList>
    </citation>
    <scope>NUCLEOTIDE SEQUENCE [LARGE SCALE GENOMIC DNA]</scope>
    <source>
        <strain evidence="7">10N.261.55.E11</strain>
    </source>
</reference>
<dbReference type="InterPro" id="IPR011330">
    <property type="entry name" value="Glyco_hydro/deAcase_b/a-brl"/>
</dbReference>
<dbReference type="InterPro" id="IPR027291">
    <property type="entry name" value="Glyco_hydro_38_N_sf"/>
</dbReference>
<dbReference type="Gene3D" id="3.20.110.10">
    <property type="entry name" value="Glycoside hydrolase 38, N terminal domain"/>
    <property type="match status" value="1"/>
</dbReference>
<dbReference type="InterPro" id="IPR028995">
    <property type="entry name" value="Glyco_hydro_57/38_cen_sf"/>
</dbReference>